<dbReference type="InterPro" id="IPR011495">
    <property type="entry name" value="Sig_transdc_His_kin_sub2_dim/P"/>
</dbReference>
<feature type="transmembrane region" description="Helical" evidence="9">
    <location>
        <begin position="485"/>
        <end position="508"/>
    </location>
</feature>
<evidence type="ECO:0000256" key="7">
    <source>
        <dbReference type="ARBA" id="ARBA00022840"/>
    </source>
</evidence>
<keyword evidence="13" id="KW-1185">Reference proteome</keyword>
<keyword evidence="4" id="KW-0808">Transferase</keyword>
<evidence type="ECO:0000256" key="4">
    <source>
        <dbReference type="ARBA" id="ARBA00022679"/>
    </source>
</evidence>
<keyword evidence="5" id="KW-0547">Nucleotide-binding</keyword>
<dbReference type="SUPFAM" id="SSF48452">
    <property type="entry name" value="TPR-like"/>
    <property type="match status" value="1"/>
</dbReference>
<comment type="caution">
    <text evidence="12">The sequence shown here is derived from an EMBL/GenBank/DDBJ whole genome shotgun (WGS) entry which is preliminary data.</text>
</comment>
<evidence type="ECO:0000256" key="6">
    <source>
        <dbReference type="ARBA" id="ARBA00022777"/>
    </source>
</evidence>
<evidence type="ECO:0000313" key="12">
    <source>
        <dbReference type="EMBL" id="KOS04845.1"/>
    </source>
</evidence>
<feature type="chain" id="PRO_5005818136" description="histidine kinase" evidence="10">
    <location>
        <begin position="19"/>
        <end position="748"/>
    </location>
</feature>
<dbReference type="GO" id="GO:0004673">
    <property type="term" value="F:protein histidine kinase activity"/>
    <property type="evidence" value="ECO:0007669"/>
    <property type="project" value="UniProtKB-EC"/>
</dbReference>
<evidence type="ECO:0000256" key="8">
    <source>
        <dbReference type="SAM" id="Coils"/>
    </source>
</evidence>
<proteinExistence type="predicted"/>
<dbReference type="Gene3D" id="3.30.450.20">
    <property type="entry name" value="PAS domain"/>
    <property type="match status" value="1"/>
</dbReference>
<feature type="domain" description="Histidine kinase/HSP90-like ATPase" evidence="11">
    <location>
        <begin position="641"/>
        <end position="739"/>
    </location>
</feature>
<protein>
    <recommendedName>
        <fullName evidence="2">histidine kinase</fullName>
        <ecNumber evidence="2">2.7.13.3</ecNumber>
    </recommendedName>
</protein>
<dbReference type="PANTHER" id="PTHR41523">
    <property type="entry name" value="TWO-COMPONENT SYSTEM SENSOR PROTEIN"/>
    <property type="match status" value="1"/>
</dbReference>
<feature type="signal peptide" evidence="10">
    <location>
        <begin position="1"/>
        <end position="18"/>
    </location>
</feature>
<reference evidence="12 13" key="1">
    <citation type="submission" date="2015-08" db="EMBL/GenBank/DDBJ databases">
        <title>Whole genome sequence of Flavobacterium akiainvivens IK-1T, from decaying Wikstroemia oahuensis, an endemic Hawaiian shrub.</title>
        <authorList>
            <person name="Wan X."/>
            <person name="Hou S."/>
            <person name="Saito J."/>
            <person name="Donachie S."/>
        </authorList>
    </citation>
    <scope>NUCLEOTIDE SEQUENCE [LARGE SCALE GENOMIC DNA]</scope>
    <source>
        <strain evidence="12 13">IK-1</strain>
    </source>
</reference>
<keyword evidence="9" id="KW-0472">Membrane</keyword>
<evidence type="ECO:0000256" key="5">
    <source>
        <dbReference type="ARBA" id="ARBA00022741"/>
    </source>
</evidence>
<comment type="catalytic activity">
    <reaction evidence="1">
        <text>ATP + protein L-histidine = ADP + protein N-phospho-L-histidine.</text>
        <dbReference type="EC" id="2.7.13.3"/>
    </reaction>
</comment>
<keyword evidence="3" id="KW-0597">Phosphoprotein</keyword>
<gene>
    <name evidence="12" type="ORF">AM493_01390</name>
</gene>
<organism evidence="12 13">
    <name type="scientific">Flavobacterium akiainvivens</name>
    <dbReference type="NCBI Taxonomy" id="1202724"/>
    <lineage>
        <taxon>Bacteria</taxon>
        <taxon>Pseudomonadati</taxon>
        <taxon>Bacteroidota</taxon>
        <taxon>Flavobacteriia</taxon>
        <taxon>Flavobacteriales</taxon>
        <taxon>Flavobacteriaceae</taxon>
        <taxon>Flavobacterium</taxon>
    </lineage>
</organism>
<keyword evidence="7" id="KW-0067">ATP-binding</keyword>
<feature type="coiled-coil region" evidence="8">
    <location>
        <begin position="518"/>
        <end position="545"/>
    </location>
</feature>
<keyword evidence="8" id="KW-0175">Coiled coil</keyword>
<sequence>MKYKVIICFFFFSSWLLAQDKAIDANLKTIEGKAPLNKKIEACHEVARLYIERSGELKKDLDSANLYLQRAQTYNKTVRSDEYSGLTWILFSKLYRESGETGKATPYLKKTFNLATKTGSARLLAEYWFEQCYYYPSDQITPKIAALEKSVAAFENCKPVLQHGRALSLLSEFYLSDDSLAKALDAATKSLDIYTKVGEQDLMTVYFVLCCSYGRLLDHERSIAYGLKAARLGEQRNNNASWLSVIYYNVGLSYLQSNHDEEGIKYLYKALEQFMKEGKVDDIYTLTASLIHANYFKTEKEATDFYNSVHGKYAPASPLSIITNQKILLDIDMLMNRKSNARRNCALLQQLAEKYKTHEAEVRMAYLNILNYQIWAANKTGAREYYNRFSTFPLKNYIDSISFYSFGYRLAEMESRFGDAIRIHQQYDNLLDKVEKASKGRVISEMMVLYDIEQKDHALAGRKASIKLLEQQKMLQLGQLRQKNIANAIVIVFTVLSALFVCIVYLGYKAKKAAGLKLTQKNTEIKIKNRQLKRLVNERQWLLQEIHRRVKNNLQIIMSLLSSQSESLTHKQALSAIQNSRHRVQSMALIHNKLYSDKTTCETINIGAYIRELVEYLENSFTVQNRLTFILDAEDLEMDVSFAVPVGLIVNEAVTNAIKYAFPGGRKGQISISLKNRGDHTFILRIADDGIGLPAGFDITKSQSLGLRLIRGLSKDLEGSFTMVANGGTAVQIEFTYNFELKRNKSVI</sequence>
<evidence type="ECO:0000256" key="3">
    <source>
        <dbReference type="ARBA" id="ARBA00022553"/>
    </source>
</evidence>
<keyword evidence="10" id="KW-0732">Signal</keyword>
<evidence type="ECO:0000256" key="9">
    <source>
        <dbReference type="SAM" id="Phobius"/>
    </source>
</evidence>
<accession>A0A0M8M8P8</accession>
<dbReference type="GO" id="GO:0005524">
    <property type="term" value="F:ATP binding"/>
    <property type="evidence" value="ECO:0007669"/>
    <property type="project" value="UniProtKB-KW"/>
</dbReference>
<dbReference type="SUPFAM" id="SSF55874">
    <property type="entry name" value="ATPase domain of HSP90 chaperone/DNA topoisomerase II/histidine kinase"/>
    <property type="match status" value="1"/>
</dbReference>
<dbReference type="Proteomes" id="UP000037755">
    <property type="component" value="Unassembled WGS sequence"/>
</dbReference>
<evidence type="ECO:0000259" key="11">
    <source>
        <dbReference type="SMART" id="SM00387"/>
    </source>
</evidence>
<keyword evidence="9" id="KW-1133">Transmembrane helix</keyword>
<dbReference type="STRING" id="1202724.AM493_01390"/>
<evidence type="ECO:0000256" key="10">
    <source>
        <dbReference type="SAM" id="SignalP"/>
    </source>
</evidence>
<dbReference type="Pfam" id="PF02518">
    <property type="entry name" value="HATPase_c"/>
    <property type="match status" value="1"/>
</dbReference>
<feature type="coiled-coil region" evidence="8">
    <location>
        <begin position="331"/>
        <end position="368"/>
    </location>
</feature>
<keyword evidence="6" id="KW-0418">Kinase</keyword>
<dbReference type="OrthoDB" id="9767435at2"/>
<keyword evidence="9" id="KW-0812">Transmembrane</keyword>
<evidence type="ECO:0000256" key="2">
    <source>
        <dbReference type="ARBA" id="ARBA00012438"/>
    </source>
</evidence>
<dbReference type="AlphaFoldDB" id="A0A0M8M8P8"/>
<dbReference type="EC" id="2.7.13.3" evidence="2"/>
<dbReference type="InterPro" id="IPR003594">
    <property type="entry name" value="HATPase_dom"/>
</dbReference>
<dbReference type="EMBL" id="LIYD01000005">
    <property type="protein sequence ID" value="KOS04845.1"/>
    <property type="molecule type" value="Genomic_DNA"/>
</dbReference>
<dbReference type="InterPro" id="IPR036890">
    <property type="entry name" value="HATPase_C_sf"/>
</dbReference>
<dbReference type="Pfam" id="PF07568">
    <property type="entry name" value="HisKA_2"/>
    <property type="match status" value="1"/>
</dbReference>
<name>A0A0M8M8P8_9FLAO</name>
<evidence type="ECO:0000313" key="13">
    <source>
        <dbReference type="Proteomes" id="UP000037755"/>
    </source>
</evidence>
<dbReference type="SMART" id="SM00387">
    <property type="entry name" value="HATPase_c"/>
    <property type="match status" value="1"/>
</dbReference>
<dbReference type="InterPro" id="IPR011990">
    <property type="entry name" value="TPR-like_helical_dom_sf"/>
</dbReference>
<dbReference type="PATRIC" id="fig|1202724.3.peg.283"/>
<dbReference type="PANTHER" id="PTHR41523:SF8">
    <property type="entry name" value="ETHYLENE RESPONSE SENSOR PROTEIN"/>
    <property type="match status" value="1"/>
</dbReference>
<evidence type="ECO:0000256" key="1">
    <source>
        <dbReference type="ARBA" id="ARBA00000085"/>
    </source>
</evidence>
<dbReference type="Gene3D" id="1.25.40.10">
    <property type="entry name" value="Tetratricopeptide repeat domain"/>
    <property type="match status" value="1"/>
</dbReference>
<dbReference type="RefSeq" id="WP_054405889.1">
    <property type="nucleotide sequence ID" value="NZ_FOYA01000004.1"/>
</dbReference>
<dbReference type="Gene3D" id="3.30.565.10">
    <property type="entry name" value="Histidine kinase-like ATPase, C-terminal domain"/>
    <property type="match status" value="1"/>
</dbReference>